<dbReference type="Proteomes" id="UP000414233">
    <property type="component" value="Unassembled WGS sequence"/>
</dbReference>
<dbReference type="InterPro" id="IPR019757">
    <property type="entry name" value="Pept_S26A_signal_pept_1_Lys-AS"/>
</dbReference>
<keyword evidence="8" id="KW-0812">Transmembrane</keyword>
<dbReference type="PANTHER" id="PTHR43390">
    <property type="entry name" value="SIGNAL PEPTIDASE I"/>
    <property type="match status" value="1"/>
</dbReference>
<organism evidence="11 12">
    <name type="scientific">Pandoraea terrae</name>
    <dbReference type="NCBI Taxonomy" id="1537710"/>
    <lineage>
        <taxon>Bacteria</taxon>
        <taxon>Pseudomonadati</taxon>
        <taxon>Pseudomonadota</taxon>
        <taxon>Betaproteobacteria</taxon>
        <taxon>Burkholderiales</taxon>
        <taxon>Burkholderiaceae</taxon>
        <taxon>Pandoraea</taxon>
    </lineage>
</organism>
<dbReference type="InterPro" id="IPR036286">
    <property type="entry name" value="LexA/Signal_pep-like_sf"/>
</dbReference>
<name>A0A5E4TZP0_9BURK</name>
<dbReference type="SUPFAM" id="SSF51306">
    <property type="entry name" value="LexA/Signal peptidase"/>
    <property type="match status" value="1"/>
</dbReference>
<evidence type="ECO:0000256" key="6">
    <source>
        <dbReference type="ARBA" id="ARBA00022801"/>
    </source>
</evidence>
<evidence type="ECO:0000256" key="1">
    <source>
        <dbReference type="ARBA" id="ARBA00000677"/>
    </source>
</evidence>
<dbReference type="Gene3D" id="2.10.109.10">
    <property type="entry name" value="Umud Fragment, subunit A"/>
    <property type="match status" value="1"/>
</dbReference>
<feature type="domain" description="Peptidase S26" evidence="10">
    <location>
        <begin position="75"/>
        <end position="286"/>
    </location>
</feature>
<keyword evidence="6 8" id="KW-0378">Hydrolase</keyword>
<feature type="transmembrane region" description="Helical" evidence="8">
    <location>
        <begin position="77"/>
        <end position="96"/>
    </location>
</feature>
<evidence type="ECO:0000256" key="9">
    <source>
        <dbReference type="RuleBase" id="RU362042"/>
    </source>
</evidence>
<dbReference type="AlphaFoldDB" id="A0A5E4TZP0"/>
<keyword evidence="8" id="KW-1133">Transmembrane helix</keyword>
<dbReference type="InterPro" id="IPR019758">
    <property type="entry name" value="Pept_S26A_signal_pept_1_CS"/>
</dbReference>
<dbReference type="InterPro" id="IPR019533">
    <property type="entry name" value="Peptidase_S26"/>
</dbReference>
<dbReference type="OrthoDB" id="9815782at2"/>
<evidence type="ECO:0000256" key="8">
    <source>
        <dbReference type="RuleBase" id="RU003993"/>
    </source>
</evidence>
<dbReference type="NCBIfam" id="TIGR02227">
    <property type="entry name" value="sigpep_I_bact"/>
    <property type="match status" value="1"/>
</dbReference>
<dbReference type="PRINTS" id="PR00727">
    <property type="entry name" value="LEADERPTASE"/>
</dbReference>
<dbReference type="GO" id="GO:0016020">
    <property type="term" value="C:membrane"/>
    <property type="evidence" value="ECO:0007669"/>
    <property type="project" value="UniProtKB-SubCell"/>
</dbReference>
<evidence type="ECO:0000259" key="10">
    <source>
        <dbReference type="Pfam" id="PF10502"/>
    </source>
</evidence>
<evidence type="ECO:0000256" key="3">
    <source>
        <dbReference type="ARBA" id="ARBA00013208"/>
    </source>
</evidence>
<dbReference type="EMBL" id="CABPRZ010000005">
    <property type="protein sequence ID" value="VVD92104.1"/>
    <property type="molecule type" value="Genomic_DNA"/>
</dbReference>
<dbReference type="InterPro" id="IPR019756">
    <property type="entry name" value="Pept_S26A_signal_pept_1_Ser-AS"/>
</dbReference>
<sequence>MNFALILLILVAVTGVAWVADKLVFQPARRRAAEAALAQFDQQQLALTMPGGASDGIDRARAKVRDDKLRQPWWLEYSASFFPVILAVFVLRSFVVEPFKIPSGSMIPTLLVGDFILVNKYEYGIRLPVINKKILDIGEPKRGDVMVFRYPKDESMDYIKRVIGVPGDIVAYQNKRLTINGQSVPAAALPDYFDEEHIAYFKQFEEEVGGVKHHILNDPNVPPFIVGADDFPFRENCSYNSQGVICKVPAGHYFMMGDNRDNSADSRYWGFVPDKNIVGRAFFIWMNFSDLKRLGAFH</sequence>
<feature type="active site" evidence="7">
    <location>
        <position position="160"/>
    </location>
</feature>
<keyword evidence="12" id="KW-1185">Reference proteome</keyword>
<dbReference type="GO" id="GO:0006465">
    <property type="term" value="P:signal peptide processing"/>
    <property type="evidence" value="ECO:0007669"/>
    <property type="project" value="InterPro"/>
</dbReference>
<comment type="similarity">
    <text evidence="2 9">Belongs to the peptidase S26 family.</text>
</comment>
<protein>
    <recommendedName>
        <fullName evidence="4 8">Signal peptidase I</fullName>
        <ecNumber evidence="3 8">3.4.21.89</ecNumber>
    </recommendedName>
</protein>
<evidence type="ECO:0000256" key="7">
    <source>
        <dbReference type="PIRSR" id="PIRSR600223-1"/>
    </source>
</evidence>
<comment type="catalytic activity">
    <reaction evidence="1 8">
        <text>Cleavage of hydrophobic, N-terminal signal or leader sequences from secreted and periplasmic proteins.</text>
        <dbReference type="EC" id="3.4.21.89"/>
    </reaction>
</comment>
<gene>
    <name evidence="11" type="ORF">PTE30175_01609</name>
</gene>
<dbReference type="PANTHER" id="PTHR43390:SF1">
    <property type="entry name" value="CHLOROPLAST PROCESSING PEPTIDASE"/>
    <property type="match status" value="1"/>
</dbReference>
<dbReference type="PROSITE" id="PS00761">
    <property type="entry name" value="SPASE_I_3"/>
    <property type="match status" value="1"/>
</dbReference>
<dbReference type="EC" id="3.4.21.89" evidence="3 8"/>
<comment type="subcellular location">
    <subcellularLocation>
        <location evidence="9">Membrane</location>
        <topology evidence="9">Single-pass type II membrane protein</topology>
    </subcellularLocation>
</comment>
<dbReference type="InterPro" id="IPR000223">
    <property type="entry name" value="Pept_S26A_signal_pept_1"/>
</dbReference>
<evidence type="ECO:0000313" key="12">
    <source>
        <dbReference type="Proteomes" id="UP000414233"/>
    </source>
</evidence>
<dbReference type="GO" id="GO:0004252">
    <property type="term" value="F:serine-type endopeptidase activity"/>
    <property type="evidence" value="ECO:0007669"/>
    <property type="project" value="InterPro"/>
</dbReference>
<dbReference type="PROSITE" id="PS00501">
    <property type="entry name" value="SPASE_I_1"/>
    <property type="match status" value="1"/>
</dbReference>
<keyword evidence="8" id="KW-0472">Membrane</keyword>
<evidence type="ECO:0000313" key="11">
    <source>
        <dbReference type="EMBL" id="VVD92104.1"/>
    </source>
</evidence>
<dbReference type="GO" id="GO:0009003">
    <property type="term" value="F:signal peptidase activity"/>
    <property type="evidence" value="ECO:0007669"/>
    <property type="project" value="UniProtKB-EC"/>
</dbReference>
<dbReference type="PROSITE" id="PS00760">
    <property type="entry name" value="SPASE_I_2"/>
    <property type="match status" value="1"/>
</dbReference>
<evidence type="ECO:0000256" key="2">
    <source>
        <dbReference type="ARBA" id="ARBA00009370"/>
    </source>
</evidence>
<dbReference type="Pfam" id="PF10502">
    <property type="entry name" value="Peptidase_S26"/>
    <property type="match status" value="1"/>
</dbReference>
<accession>A0A5E4TZP0</accession>
<dbReference type="CDD" id="cd06530">
    <property type="entry name" value="S26_SPase_I"/>
    <property type="match status" value="1"/>
</dbReference>
<dbReference type="RefSeq" id="WP_150696543.1">
    <property type="nucleotide sequence ID" value="NZ_CABPRZ010000005.1"/>
</dbReference>
<reference evidence="11 12" key="1">
    <citation type="submission" date="2019-08" db="EMBL/GenBank/DDBJ databases">
        <authorList>
            <person name="Peeters C."/>
        </authorList>
    </citation>
    <scope>NUCLEOTIDE SEQUENCE [LARGE SCALE GENOMIC DNA]</scope>
    <source>
        <strain evidence="11 12">LMG 30175</strain>
    </source>
</reference>
<evidence type="ECO:0000256" key="5">
    <source>
        <dbReference type="ARBA" id="ARBA00022670"/>
    </source>
</evidence>
<feature type="active site" evidence="7">
    <location>
        <position position="105"/>
    </location>
</feature>
<proteinExistence type="inferred from homology"/>
<evidence type="ECO:0000256" key="4">
    <source>
        <dbReference type="ARBA" id="ARBA00019232"/>
    </source>
</evidence>
<keyword evidence="5 8" id="KW-0645">Protease</keyword>